<feature type="region of interest" description="Disordered" evidence="2">
    <location>
        <begin position="77"/>
        <end position="123"/>
    </location>
</feature>
<sequence length="123" mass="14138">MRSMSIEKSKQKEQELMSEVEKLHEEIKSLQKSSEEGANISQHLSVEVQEMEEQIRQRKSEVEKLIQEMREVNMETLVISPPEESKQFLDGPPRPGSSRKMLGSPRQLENAVPTSKNPHGVWV</sequence>
<evidence type="ECO:0000313" key="4">
    <source>
        <dbReference type="Proteomes" id="UP000675881"/>
    </source>
</evidence>
<keyword evidence="1" id="KW-0175">Coiled coil</keyword>
<gene>
    <name evidence="3" type="ORF">LSAA_7146</name>
</gene>
<protein>
    <submittedName>
        <fullName evidence="3">RASSF7_8</fullName>
    </submittedName>
</protein>
<name>A0A7R8H6T2_LEPSM</name>
<feature type="coiled-coil region" evidence="1">
    <location>
        <begin position="6"/>
        <end position="75"/>
    </location>
</feature>
<dbReference type="OrthoDB" id="10051571at2759"/>
<dbReference type="AlphaFoldDB" id="A0A7R8H6T2"/>
<evidence type="ECO:0000313" key="3">
    <source>
        <dbReference type="EMBL" id="CAF2908040.1"/>
    </source>
</evidence>
<keyword evidence="4" id="KW-1185">Reference proteome</keyword>
<reference evidence="3" key="1">
    <citation type="submission" date="2021-02" db="EMBL/GenBank/DDBJ databases">
        <authorList>
            <person name="Bekaert M."/>
        </authorList>
    </citation>
    <scope>NUCLEOTIDE SEQUENCE</scope>
    <source>
        <strain evidence="3">IoA-00</strain>
    </source>
</reference>
<proteinExistence type="predicted"/>
<dbReference type="EMBL" id="HG994582">
    <property type="protein sequence ID" value="CAF2908040.1"/>
    <property type="molecule type" value="Genomic_DNA"/>
</dbReference>
<evidence type="ECO:0000256" key="2">
    <source>
        <dbReference type="SAM" id="MobiDB-lite"/>
    </source>
</evidence>
<dbReference type="Proteomes" id="UP000675881">
    <property type="component" value="Chromosome 3"/>
</dbReference>
<accession>A0A7R8H6T2</accession>
<organism evidence="3 4">
    <name type="scientific">Lepeophtheirus salmonis</name>
    <name type="common">Salmon louse</name>
    <name type="synonym">Caligus salmonis</name>
    <dbReference type="NCBI Taxonomy" id="72036"/>
    <lineage>
        <taxon>Eukaryota</taxon>
        <taxon>Metazoa</taxon>
        <taxon>Ecdysozoa</taxon>
        <taxon>Arthropoda</taxon>
        <taxon>Crustacea</taxon>
        <taxon>Multicrustacea</taxon>
        <taxon>Hexanauplia</taxon>
        <taxon>Copepoda</taxon>
        <taxon>Siphonostomatoida</taxon>
        <taxon>Caligidae</taxon>
        <taxon>Lepeophtheirus</taxon>
    </lineage>
</organism>
<evidence type="ECO:0000256" key="1">
    <source>
        <dbReference type="SAM" id="Coils"/>
    </source>
</evidence>